<protein>
    <recommendedName>
        <fullName evidence="3">Chromosome partitioning protein ParB</fullName>
    </recommendedName>
</protein>
<gene>
    <name evidence="1" type="ORF">BHX94_03555</name>
</gene>
<proteinExistence type="predicted"/>
<comment type="caution">
    <text evidence="1">The sequence shown here is derived from an EMBL/GenBank/DDBJ whole genome shotgun (WGS) entry which is preliminary data.</text>
</comment>
<organism evidence="1 2">
    <name type="scientific">Macrococcoides bohemicum</name>
    <dbReference type="NCBI Taxonomy" id="1903056"/>
    <lineage>
        <taxon>Bacteria</taxon>
        <taxon>Bacillati</taxon>
        <taxon>Bacillota</taxon>
        <taxon>Bacilli</taxon>
        <taxon>Bacillales</taxon>
        <taxon>Staphylococcaceae</taxon>
        <taxon>Macrococcoides</taxon>
    </lineage>
</organism>
<evidence type="ECO:0000313" key="2">
    <source>
        <dbReference type="Proteomes" id="UP000249579"/>
    </source>
</evidence>
<sequence>MDINDLKLTQLYLNQRKLEEVSEWLDDVSVKNTIISVIQYDNQFYIVDGHTRCFVAFQKGIIDMPVEIYDIDNTSVEMQLYLDCLKWCEQENIHHINDLSDRILAEEEFEKLWIERCQRHMEDIQDTLDADFAYREHLNHKVTYTHEEVMKYFEL</sequence>
<evidence type="ECO:0000313" key="1">
    <source>
        <dbReference type="EMBL" id="RAK50553.1"/>
    </source>
</evidence>
<dbReference type="EMBL" id="PZJG01000001">
    <property type="protein sequence ID" value="RAK50553.1"/>
    <property type="molecule type" value="Genomic_DNA"/>
</dbReference>
<reference evidence="1 2" key="1">
    <citation type="journal article" date="2018" name="Front. Microbiol.">
        <title>Description and Comparative Genomics of Macrococcus caseolyticus subsp. hominis subsp. nov., Macrococcus goetzii sp. nov., Macrococcus epidermidis sp. nov., and Macrococcus bohemicus sp. nov., Novel Macrococci From Human Clinical Material With Virulence Potential and Suspected Uptake of Foreign DNA by Natural Transformation.</title>
        <authorList>
            <person name="Maslanova I."/>
            <person name="Wertheimer Z."/>
            <person name="Sedlacek I."/>
            <person name="Svec P."/>
            <person name="Indrakova A."/>
            <person name="Kovarovic V."/>
            <person name="Schumann P."/>
            <person name="Sproer C."/>
            <person name="Kralova S."/>
            <person name="Sedo O."/>
            <person name="Kristofova L."/>
            <person name="Vrbovska V."/>
            <person name="Fuzik T."/>
            <person name="Petras P."/>
            <person name="Zdrahal Z."/>
            <person name="Ruzickova V."/>
            <person name="Doskar J."/>
            <person name="Pantucek R."/>
        </authorList>
    </citation>
    <scope>NUCLEOTIDE SEQUENCE [LARGE SCALE GENOMIC DNA]</scope>
    <source>
        <strain evidence="1 2">03/115</strain>
    </source>
</reference>
<dbReference type="AlphaFoldDB" id="A0A328A7M5"/>
<dbReference type="RefSeq" id="WP_111745007.1">
    <property type="nucleotide sequence ID" value="NZ_JBHSQY010000001.1"/>
</dbReference>
<evidence type="ECO:0008006" key="3">
    <source>
        <dbReference type="Google" id="ProtNLM"/>
    </source>
</evidence>
<dbReference type="Gene3D" id="3.90.1530.10">
    <property type="entry name" value="Conserved hypothetical protein from pyrococcus furiosus pfu- 392566-001, ParB domain"/>
    <property type="match status" value="1"/>
</dbReference>
<dbReference type="SUPFAM" id="SSF110849">
    <property type="entry name" value="ParB/Sulfiredoxin"/>
    <property type="match status" value="1"/>
</dbReference>
<dbReference type="Proteomes" id="UP000249579">
    <property type="component" value="Unassembled WGS sequence"/>
</dbReference>
<accession>A0A328A7M5</accession>
<dbReference type="InterPro" id="IPR036086">
    <property type="entry name" value="ParB/Sulfiredoxin_sf"/>
</dbReference>
<name>A0A328A7M5_9STAP</name>